<dbReference type="Pfam" id="PF18576">
    <property type="entry name" value="HTH_52"/>
    <property type="match status" value="1"/>
</dbReference>
<feature type="domain" description="YgxA-like helix-turn-helix" evidence="1">
    <location>
        <begin position="140"/>
        <end position="192"/>
    </location>
</feature>
<evidence type="ECO:0000259" key="1">
    <source>
        <dbReference type="Pfam" id="PF18576"/>
    </source>
</evidence>
<organism evidence="3 4">
    <name type="scientific">Paenibacillus pasadenensis</name>
    <dbReference type="NCBI Taxonomy" id="217090"/>
    <lineage>
        <taxon>Bacteria</taxon>
        <taxon>Bacillati</taxon>
        <taxon>Bacillota</taxon>
        <taxon>Bacilli</taxon>
        <taxon>Bacillales</taxon>
        <taxon>Paenibacillaceae</taxon>
        <taxon>Paenibacillus</taxon>
    </lineage>
</organism>
<dbReference type="EMBL" id="NFEZ01000004">
    <property type="protein sequence ID" value="PLT44906.1"/>
    <property type="molecule type" value="Genomic_DNA"/>
</dbReference>
<evidence type="ECO:0000259" key="2">
    <source>
        <dbReference type="Pfam" id="PF22339"/>
    </source>
</evidence>
<proteinExistence type="predicted"/>
<comment type="caution">
    <text evidence="3">The sequence shown here is derived from an EMBL/GenBank/DDBJ whole genome shotgun (WGS) entry which is preliminary data.</text>
</comment>
<keyword evidence="4" id="KW-1185">Reference proteome</keyword>
<dbReference type="Gene3D" id="1.10.10.10">
    <property type="entry name" value="Winged helix-like DNA-binding domain superfamily/Winged helix DNA-binding domain"/>
    <property type="match status" value="1"/>
</dbReference>
<dbReference type="InterPro" id="IPR036388">
    <property type="entry name" value="WH-like_DNA-bd_sf"/>
</dbReference>
<gene>
    <name evidence="3" type="ORF">B8V81_3337</name>
</gene>
<feature type="domain" description="YgxA-like substrate binding" evidence="2">
    <location>
        <begin position="35"/>
        <end position="132"/>
    </location>
</feature>
<evidence type="ECO:0000313" key="3">
    <source>
        <dbReference type="EMBL" id="PLT44906.1"/>
    </source>
</evidence>
<sequence>MEWILRGEIIHDPEGIVDRLRSDVMVFSEEIQQRRLLVEYSQFLRSYLFAKQSLEDGMVLDAHNHIVRTLNHYAHLELIESGQHPEPAVWRQMRRFHPGIYKLFEELATSPETLEQRIKLVLLACEFAIMSKMRSSCQLIFQVLESREEPWSIAELSDDESLSDLPIDLSLLLQRNVQRGYLREVAVLSKETGGESLDLRYKLPR</sequence>
<accession>A0A2N5N3I7</accession>
<dbReference type="InterPro" id="IPR054515">
    <property type="entry name" value="YgxA-like_substrate-bd"/>
</dbReference>
<dbReference type="AlphaFoldDB" id="A0A2N5N3I7"/>
<evidence type="ECO:0000313" key="4">
    <source>
        <dbReference type="Proteomes" id="UP000234789"/>
    </source>
</evidence>
<reference evidence="3 4" key="1">
    <citation type="submission" date="2017-05" db="EMBL/GenBank/DDBJ databases">
        <title>Functional genome analysis of Paenibacillus pasadenensis strain R16: insights on endophytic life style and antifungal activity.</title>
        <authorList>
            <person name="Passera A."/>
            <person name="Marcolungo L."/>
            <person name="Casati P."/>
            <person name="Brasca M."/>
            <person name="Quaglino F."/>
            <person name="Delledonne M."/>
        </authorList>
    </citation>
    <scope>NUCLEOTIDE SEQUENCE [LARGE SCALE GENOMIC DNA]</scope>
    <source>
        <strain evidence="3 4">R16</strain>
    </source>
</reference>
<protein>
    <submittedName>
        <fullName evidence="3">Uncharacterized protein</fullName>
    </submittedName>
</protein>
<dbReference type="InterPro" id="IPR041143">
    <property type="entry name" value="YgxA_HTH"/>
</dbReference>
<dbReference type="Gene3D" id="1.20.120.330">
    <property type="entry name" value="Nucleotidyltransferases domain 2"/>
    <property type="match status" value="1"/>
</dbReference>
<dbReference type="Proteomes" id="UP000234789">
    <property type="component" value="Unassembled WGS sequence"/>
</dbReference>
<name>A0A2N5N3I7_9BACL</name>
<dbReference type="Pfam" id="PF22339">
    <property type="entry name" value="YgxA-like_sub_bind"/>
    <property type="match status" value="1"/>
</dbReference>